<organism evidence="2 3">
    <name type="scientific">Steroidobacter denitrificans</name>
    <dbReference type="NCBI Taxonomy" id="465721"/>
    <lineage>
        <taxon>Bacteria</taxon>
        <taxon>Pseudomonadati</taxon>
        <taxon>Pseudomonadota</taxon>
        <taxon>Gammaproteobacteria</taxon>
        <taxon>Steroidobacterales</taxon>
        <taxon>Steroidobacteraceae</taxon>
        <taxon>Steroidobacter</taxon>
    </lineage>
</organism>
<sequence length="84" mass="9017">MTLLALSFGAFASTYDGECTNQPQSKWMSPADVKAKFETQGYSVGKVKTGGSCYEVYAKDKNGKKVELFVNPVDASVVGRAGKK</sequence>
<dbReference type="Pfam" id="PF13670">
    <property type="entry name" value="PepSY_2"/>
    <property type="match status" value="1"/>
</dbReference>
<dbReference type="AlphaFoldDB" id="A0A127FE66"/>
<dbReference type="STRING" id="465721.ACG33_13260"/>
<proteinExistence type="predicted"/>
<evidence type="ECO:0000259" key="1">
    <source>
        <dbReference type="Pfam" id="PF13670"/>
    </source>
</evidence>
<protein>
    <recommendedName>
        <fullName evidence="1">PepSY domain-containing protein</fullName>
    </recommendedName>
</protein>
<accession>A0A127FE66</accession>
<dbReference type="KEGG" id="sdf:ACG33_13260"/>
<feature type="domain" description="PepSY" evidence="1">
    <location>
        <begin position="3"/>
        <end position="80"/>
    </location>
</feature>
<dbReference type="EMBL" id="CP011971">
    <property type="protein sequence ID" value="AMN48048.1"/>
    <property type="molecule type" value="Genomic_DNA"/>
</dbReference>
<evidence type="ECO:0000313" key="2">
    <source>
        <dbReference type="EMBL" id="AMN48048.1"/>
    </source>
</evidence>
<gene>
    <name evidence="2" type="ORF">ACG33_13260</name>
</gene>
<reference evidence="2 3" key="1">
    <citation type="submission" date="2015-06" db="EMBL/GenBank/DDBJ databases">
        <title>A Comprehensive Approach to Explore the Metabolic and Phylogenetic Diversity of Bacterial Steroid Degradation in the Environment: Testosterone as an Example.</title>
        <authorList>
            <person name="Yang F.-C."/>
            <person name="Chen Y.-L."/>
            <person name="Yu C.-P."/>
            <person name="Tang S.-L."/>
            <person name="Wang P.-H."/>
            <person name="Ismail W."/>
            <person name="Wang C.-H."/>
            <person name="Yang C.-Y."/>
            <person name="Chiang Y.-R."/>
        </authorList>
    </citation>
    <scope>NUCLEOTIDE SEQUENCE [LARGE SCALE GENOMIC DNA]</scope>
    <source>
        <strain evidence="2 3">DSM 18526</strain>
    </source>
</reference>
<evidence type="ECO:0000313" key="3">
    <source>
        <dbReference type="Proteomes" id="UP000070250"/>
    </source>
</evidence>
<dbReference type="InterPro" id="IPR025711">
    <property type="entry name" value="PepSY"/>
</dbReference>
<dbReference type="Proteomes" id="UP000070250">
    <property type="component" value="Chromosome"/>
</dbReference>
<name>A0A127FE66_STEDE</name>
<keyword evidence="3" id="KW-1185">Reference proteome</keyword>